<dbReference type="Proteomes" id="UP000229378">
    <property type="component" value="Unassembled WGS sequence"/>
</dbReference>
<name>A0A2G4TXH7_YERBE</name>
<accession>A0A2G4TXH7</accession>
<comment type="caution">
    <text evidence="1">The sequence shown here is derived from an EMBL/GenBank/DDBJ whole genome shotgun (WGS) entry which is preliminary data.</text>
</comment>
<gene>
    <name evidence="1" type="ORF">CS533_19845</name>
</gene>
<evidence type="ECO:0000313" key="1">
    <source>
        <dbReference type="EMBL" id="PHZ25765.1"/>
    </source>
</evidence>
<dbReference type="EMBL" id="PEHN01000047">
    <property type="protein sequence ID" value="PHZ25765.1"/>
    <property type="molecule type" value="Genomic_DNA"/>
</dbReference>
<protein>
    <submittedName>
        <fullName evidence="1">Type I addiction module toxin, SymE family</fullName>
    </submittedName>
</protein>
<dbReference type="AlphaFoldDB" id="A0A2G4TXH7"/>
<reference evidence="1 2" key="1">
    <citation type="submission" date="2017-10" db="EMBL/GenBank/DDBJ databases">
        <authorList>
            <person name="Banno H."/>
            <person name="Chua N.-H."/>
        </authorList>
    </citation>
    <scope>NUCLEOTIDE SEQUENCE [LARGE SCALE GENOMIC DNA]</scope>
    <source>
        <strain evidence="1 2">SCPM-O-B-7607</strain>
    </source>
</reference>
<proteinExistence type="predicted"/>
<sequence length="50" mass="5437">MNITFTPEPIPELTLTGGTLAALGFTTGTPLQLTRQHHMLWITVVTDEAT</sequence>
<evidence type="ECO:0000313" key="2">
    <source>
        <dbReference type="Proteomes" id="UP000229378"/>
    </source>
</evidence>
<organism evidence="1 2">
    <name type="scientific">Yersinia bercovieri</name>
    <dbReference type="NCBI Taxonomy" id="634"/>
    <lineage>
        <taxon>Bacteria</taxon>
        <taxon>Pseudomonadati</taxon>
        <taxon>Pseudomonadota</taxon>
        <taxon>Gammaproteobacteria</taxon>
        <taxon>Enterobacterales</taxon>
        <taxon>Yersiniaceae</taxon>
        <taxon>Yersinia</taxon>
    </lineage>
</organism>